<dbReference type="Proteomes" id="UP000807342">
    <property type="component" value="Unassembled WGS sequence"/>
</dbReference>
<feature type="compositionally biased region" description="Polar residues" evidence="2">
    <location>
        <begin position="1"/>
        <end position="17"/>
    </location>
</feature>
<evidence type="ECO:0000256" key="2">
    <source>
        <dbReference type="SAM" id="MobiDB-lite"/>
    </source>
</evidence>
<evidence type="ECO:0000256" key="1">
    <source>
        <dbReference type="ARBA" id="ARBA00022737"/>
    </source>
</evidence>
<protein>
    <recommendedName>
        <fullName evidence="3">NACHT domain-containing protein</fullName>
    </recommendedName>
</protein>
<sequence length="350" mass="38999">MTASPSFPASALNNPMSEPTPPADAFTDTTSSPNPPARSFTNRNSSHLARASSNPVTSNPGPHAGSFSGAHHFAIYNPTMIEGNNANEGQAMRLLAENIIVGAEFDSSDHRPSCHPETRLDITHSIRSWMHNLARKYKILWLHGPAGIGKSAILQTIAETASEATTSILGATLFFSRPNSRDDPKCVFITIAYRLAVRYPLYRQYIVGLLTIDPQLVEKSLAKQFETFIVQPFGVEQLLTEHHDTVLILLDGLDECNGDEAQCEIILLIGRFVLQYPTSPLIWLIASRPEPHIRDAFSEGELQRAYGQMRVLVDSDQGRRDVEKYLRDKFADIRKKHRRSIPSSLQQWPS</sequence>
<dbReference type="PROSITE" id="PS50837">
    <property type="entry name" value="NACHT"/>
    <property type="match status" value="1"/>
</dbReference>
<keyword evidence="1" id="KW-0677">Repeat</keyword>
<feature type="domain" description="NACHT" evidence="3">
    <location>
        <begin position="138"/>
        <end position="289"/>
    </location>
</feature>
<evidence type="ECO:0000259" key="3">
    <source>
        <dbReference type="PROSITE" id="PS50837"/>
    </source>
</evidence>
<dbReference type="InterPro" id="IPR056884">
    <property type="entry name" value="NPHP3-like_N"/>
</dbReference>
<accession>A0A9P6C5I9</accession>
<dbReference type="Pfam" id="PF24883">
    <property type="entry name" value="NPHP3_N"/>
    <property type="match status" value="1"/>
</dbReference>
<feature type="compositionally biased region" description="Polar residues" evidence="2">
    <location>
        <begin position="39"/>
        <end position="60"/>
    </location>
</feature>
<dbReference type="InterPro" id="IPR027417">
    <property type="entry name" value="P-loop_NTPase"/>
</dbReference>
<dbReference type="InterPro" id="IPR007111">
    <property type="entry name" value="NACHT_NTPase"/>
</dbReference>
<organism evidence="4 5">
    <name type="scientific">Macrolepiota fuliginosa MF-IS2</name>
    <dbReference type="NCBI Taxonomy" id="1400762"/>
    <lineage>
        <taxon>Eukaryota</taxon>
        <taxon>Fungi</taxon>
        <taxon>Dikarya</taxon>
        <taxon>Basidiomycota</taxon>
        <taxon>Agaricomycotina</taxon>
        <taxon>Agaricomycetes</taxon>
        <taxon>Agaricomycetidae</taxon>
        <taxon>Agaricales</taxon>
        <taxon>Agaricineae</taxon>
        <taxon>Agaricaceae</taxon>
        <taxon>Macrolepiota</taxon>
    </lineage>
</organism>
<gene>
    <name evidence="4" type="ORF">P691DRAFT_759216</name>
</gene>
<dbReference type="OrthoDB" id="5967843at2759"/>
<dbReference type="PANTHER" id="PTHR10039">
    <property type="entry name" value="AMELOGENIN"/>
    <property type="match status" value="1"/>
</dbReference>
<evidence type="ECO:0000313" key="5">
    <source>
        <dbReference type="Proteomes" id="UP000807342"/>
    </source>
</evidence>
<reference evidence="4" key="1">
    <citation type="submission" date="2020-11" db="EMBL/GenBank/DDBJ databases">
        <authorList>
            <consortium name="DOE Joint Genome Institute"/>
            <person name="Ahrendt S."/>
            <person name="Riley R."/>
            <person name="Andreopoulos W."/>
            <person name="Labutti K."/>
            <person name="Pangilinan J."/>
            <person name="Ruiz-Duenas F.J."/>
            <person name="Barrasa J.M."/>
            <person name="Sanchez-Garcia M."/>
            <person name="Camarero S."/>
            <person name="Miyauchi S."/>
            <person name="Serrano A."/>
            <person name="Linde D."/>
            <person name="Babiker R."/>
            <person name="Drula E."/>
            <person name="Ayuso-Fernandez I."/>
            <person name="Pacheco R."/>
            <person name="Padilla G."/>
            <person name="Ferreira P."/>
            <person name="Barriuso J."/>
            <person name="Kellner H."/>
            <person name="Castanera R."/>
            <person name="Alfaro M."/>
            <person name="Ramirez L."/>
            <person name="Pisabarro A.G."/>
            <person name="Kuo A."/>
            <person name="Tritt A."/>
            <person name="Lipzen A."/>
            <person name="He G."/>
            <person name="Yan M."/>
            <person name="Ng V."/>
            <person name="Cullen D."/>
            <person name="Martin F."/>
            <person name="Rosso M.-N."/>
            <person name="Henrissat B."/>
            <person name="Hibbett D."/>
            <person name="Martinez A.T."/>
            <person name="Grigoriev I.V."/>
        </authorList>
    </citation>
    <scope>NUCLEOTIDE SEQUENCE</scope>
    <source>
        <strain evidence="4">MF-IS2</strain>
    </source>
</reference>
<dbReference type="PANTHER" id="PTHR10039:SF14">
    <property type="entry name" value="NACHT DOMAIN-CONTAINING PROTEIN"/>
    <property type="match status" value="1"/>
</dbReference>
<dbReference type="SUPFAM" id="SSF52540">
    <property type="entry name" value="P-loop containing nucleoside triphosphate hydrolases"/>
    <property type="match status" value="1"/>
</dbReference>
<feature type="region of interest" description="Disordered" evidence="2">
    <location>
        <begin position="1"/>
        <end position="64"/>
    </location>
</feature>
<feature type="non-terminal residue" evidence="4">
    <location>
        <position position="350"/>
    </location>
</feature>
<dbReference type="AlphaFoldDB" id="A0A9P6C5I9"/>
<dbReference type="EMBL" id="MU151136">
    <property type="protein sequence ID" value="KAF9449273.1"/>
    <property type="molecule type" value="Genomic_DNA"/>
</dbReference>
<keyword evidence="5" id="KW-1185">Reference proteome</keyword>
<evidence type="ECO:0000313" key="4">
    <source>
        <dbReference type="EMBL" id="KAF9449273.1"/>
    </source>
</evidence>
<dbReference type="Gene3D" id="3.40.50.300">
    <property type="entry name" value="P-loop containing nucleotide triphosphate hydrolases"/>
    <property type="match status" value="1"/>
</dbReference>
<name>A0A9P6C5I9_9AGAR</name>
<proteinExistence type="predicted"/>
<comment type="caution">
    <text evidence="4">The sequence shown here is derived from an EMBL/GenBank/DDBJ whole genome shotgun (WGS) entry which is preliminary data.</text>
</comment>